<feature type="domain" description="Transferrin-like" evidence="1">
    <location>
        <begin position="1"/>
        <end position="196"/>
    </location>
</feature>
<dbReference type="EMBL" id="CAUEEQ010019582">
    <property type="protein sequence ID" value="CAJ0942016.1"/>
    <property type="molecule type" value="Genomic_DNA"/>
</dbReference>
<keyword evidence="3" id="KW-1185">Reference proteome</keyword>
<reference evidence="2" key="1">
    <citation type="submission" date="2023-07" db="EMBL/GenBank/DDBJ databases">
        <authorList>
            <person name="Stuckert A."/>
        </authorList>
    </citation>
    <scope>NUCLEOTIDE SEQUENCE</scope>
</reference>
<evidence type="ECO:0000259" key="1">
    <source>
        <dbReference type="PROSITE" id="PS51408"/>
    </source>
</evidence>
<protein>
    <recommendedName>
        <fullName evidence="1">Transferrin-like domain-containing protein</fullName>
    </recommendedName>
</protein>
<dbReference type="Gene3D" id="3.40.190.10">
    <property type="entry name" value="Periplasmic binding protein-like II"/>
    <property type="match status" value="2"/>
</dbReference>
<dbReference type="SUPFAM" id="SSF53850">
    <property type="entry name" value="Periplasmic binding protein-like II"/>
    <property type="match status" value="1"/>
</dbReference>
<evidence type="ECO:0000313" key="3">
    <source>
        <dbReference type="Proteomes" id="UP001176940"/>
    </source>
</evidence>
<proteinExistence type="predicted"/>
<dbReference type="PROSITE" id="PS51408">
    <property type="entry name" value="TRANSFERRIN_LIKE_4"/>
    <property type="match status" value="1"/>
</dbReference>
<comment type="caution">
    <text evidence="2">The sequence shown here is derived from an EMBL/GenBank/DDBJ whole genome shotgun (WGS) entry which is preliminary data.</text>
</comment>
<name>A0ABN9LHY9_9NEOB</name>
<dbReference type="InterPro" id="IPR001156">
    <property type="entry name" value="Transferrin-like_dom"/>
</dbReference>
<dbReference type="SMART" id="SM00094">
    <property type="entry name" value="TR_FER"/>
    <property type="match status" value="1"/>
</dbReference>
<organism evidence="2 3">
    <name type="scientific">Ranitomeya imitator</name>
    <name type="common">mimic poison frog</name>
    <dbReference type="NCBI Taxonomy" id="111125"/>
    <lineage>
        <taxon>Eukaryota</taxon>
        <taxon>Metazoa</taxon>
        <taxon>Chordata</taxon>
        <taxon>Craniata</taxon>
        <taxon>Vertebrata</taxon>
        <taxon>Euteleostomi</taxon>
        <taxon>Amphibia</taxon>
        <taxon>Batrachia</taxon>
        <taxon>Anura</taxon>
        <taxon>Neobatrachia</taxon>
        <taxon>Hyloidea</taxon>
        <taxon>Dendrobatidae</taxon>
        <taxon>Dendrobatinae</taxon>
        <taxon>Ranitomeya</taxon>
    </lineage>
</organism>
<dbReference type="PANTHER" id="PTHR11485:SF31">
    <property type="entry name" value="SEROTRANSFERRIN"/>
    <property type="match status" value="1"/>
</dbReference>
<sequence length="218" mass="24841">MPTFVFDDGVKKVWGVRCLVEKGDVAFVPHTAIFENTDGKNPALWAKDLKSTDFELLCPDGSRAPVNDYKKCKLSGIANQIAITRPESVKDVVRIIQNQQCLHCMDHMDPFKSMDPCKHVPHADAIRVPHQYLTDSHQGRSVTSLYGRTGSQKDIFQMFSSSYGQNLLFSDRTQCLVEFDRMLDRDIMDDYFGKPFHKHLLRDNDCLPKSGRRCGNDL</sequence>
<gene>
    <name evidence="2" type="ORF">RIMI_LOCUS9441331</name>
</gene>
<evidence type="ECO:0000313" key="2">
    <source>
        <dbReference type="EMBL" id="CAJ0942016.1"/>
    </source>
</evidence>
<accession>A0ABN9LHY9</accession>
<dbReference type="Pfam" id="PF00405">
    <property type="entry name" value="Transferrin"/>
    <property type="match status" value="1"/>
</dbReference>
<dbReference type="Proteomes" id="UP001176940">
    <property type="component" value="Unassembled WGS sequence"/>
</dbReference>
<dbReference type="PANTHER" id="PTHR11485">
    <property type="entry name" value="TRANSFERRIN"/>
    <property type="match status" value="1"/>
</dbReference>